<organism evidence="3 4">
    <name type="scientific">Varunaivibrio sulfuroxidans</name>
    <dbReference type="NCBI Taxonomy" id="1773489"/>
    <lineage>
        <taxon>Bacteria</taxon>
        <taxon>Pseudomonadati</taxon>
        <taxon>Pseudomonadota</taxon>
        <taxon>Alphaproteobacteria</taxon>
        <taxon>Rhodospirillales</taxon>
        <taxon>Magnetovibrionaceae</taxon>
        <taxon>Varunaivibrio</taxon>
    </lineage>
</organism>
<feature type="domain" description="Tyr recombinase" evidence="2">
    <location>
        <begin position="1"/>
        <end position="68"/>
    </location>
</feature>
<accession>A0A4R3J249</accession>
<evidence type="ECO:0000313" key="4">
    <source>
        <dbReference type="Proteomes" id="UP000295304"/>
    </source>
</evidence>
<sequence length="90" mass="10222">MVTETIKGKQVERPKYTLYSLRHYFASKLIEQKVDLKFIQDTMGHSQIEITLNVYGHLLKEREKAKKDTAEALATAILKKPCGKSVASNV</sequence>
<evidence type="ECO:0000256" key="1">
    <source>
        <dbReference type="ARBA" id="ARBA00023172"/>
    </source>
</evidence>
<dbReference type="GO" id="GO:0015074">
    <property type="term" value="P:DNA integration"/>
    <property type="evidence" value="ECO:0007669"/>
    <property type="project" value="InterPro"/>
</dbReference>
<dbReference type="Pfam" id="PF00589">
    <property type="entry name" value="Phage_integrase"/>
    <property type="match status" value="1"/>
</dbReference>
<name>A0A4R3J249_9PROT</name>
<dbReference type="Gene3D" id="1.10.443.10">
    <property type="entry name" value="Intergrase catalytic core"/>
    <property type="match status" value="1"/>
</dbReference>
<comment type="caution">
    <text evidence="3">The sequence shown here is derived from an EMBL/GenBank/DDBJ whole genome shotgun (WGS) entry which is preliminary data.</text>
</comment>
<reference evidence="3 4" key="1">
    <citation type="submission" date="2019-03" db="EMBL/GenBank/DDBJ databases">
        <title>Genomic Encyclopedia of Type Strains, Phase IV (KMG-IV): sequencing the most valuable type-strain genomes for metagenomic binning, comparative biology and taxonomic classification.</title>
        <authorList>
            <person name="Goeker M."/>
        </authorList>
    </citation>
    <scope>NUCLEOTIDE SEQUENCE [LARGE SCALE GENOMIC DNA]</scope>
    <source>
        <strain evidence="3 4">DSM 101688</strain>
    </source>
</reference>
<keyword evidence="1" id="KW-0233">DNA recombination</keyword>
<dbReference type="InterPro" id="IPR011010">
    <property type="entry name" value="DNA_brk_join_enz"/>
</dbReference>
<dbReference type="AlphaFoldDB" id="A0A4R3J249"/>
<dbReference type="PROSITE" id="PS51898">
    <property type="entry name" value="TYR_RECOMBINASE"/>
    <property type="match status" value="1"/>
</dbReference>
<dbReference type="Proteomes" id="UP000295304">
    <property type="component" value="Unassembled WGS sequence"/>
</dbReference>
<dbReference type="InterPro" id="IPR002104">
    <property type="entry name" value="Integrase_catalytic"/>
</dbReference>
<dbReference type="GO" id="GO:0006310">
    <property type="term" value="P:DNA recombination"/>
    <property type="evidence" value="ECO:0007669"/>
    <property type="project" value="UniProtKB-KW"/>
</dbReference>
<gene>
    <name evidence="3" type="ORF">EDD55_1154</name>
</gene>
<dbReference type="GO" id="GO:0003677">
    <property type="term" value="F:DNA binding"/>
    <property type="evidence" value="ECO:0007669"/>
    <property type="project" value="InterPro"/>
</dbReference>
<evidence type="ECO:0000313" key="3">
    <source>
        <dbReference type="EMBL" id="TCS59858.1"/>
    </source>
</evidence>
<dbReference type="EMBL" id="SLZW01000015">
    <property type="protein sequence ID" value="TCS59858.1"/>
    <property type="molecule type" value="Genomic_DNA"/>
</dbReference>
<evidence type="ECO:0000259" key="2">
    <source>
        <dbReference type="PROSITE" id="PS51898"/>
    </source>
</evidence>
<dbReference type="InterPro" id="IPR013762">
    <property type="entry name" value="Integrase-like_cat_sf"/>
</dbReference>
<protein>
    <submittedName>
        <fullName evidence="3">Phage integrase family protein</fullName>
    </submittedName>
</protein>
<keyword evidence="4" id="KW-1185">Reference proteome</keyword>
<dbReference type="SUPFAM" id="SSF56349">
    <property type="entry name" value="DNA breaking-rejoining enzymes"/>
    <property type="match status" value="1"/>
</dbReference>
<proteinExistence type="predicted"/>